<gene>
    <name evidence="2" type="ORF">ACFFHU_27180</name>
</gene>
<dbReference type="RefSeq" id="WP_377343155.1">
    <property type="nucleotide sequence ID" value="NZ_JBHLUE010000026.1"/>
</dbReference>
<evidence type="ECO:0000313" key="3">
    <source>
        <dbReference type="Proteomes" id="UP001589894"/>
    </source>
</evidence>
<evidence type="ECO:0000259" key="1">
    <source>
        <dbReference type="Pfam" id="PF11695"/>
    </source>
</evidence>
<keyword evidence="3" id="KW-1185">Reference proteome</keyword>
<evidence type="ECO:0000313" key="2">
    <source>
        <dbReference type="EMBL" id="MFC0567811.1"/>
    </source>
</evidence>
<sequence>MTDHHLAQLNIARLRAPIDSPELADFVAQLPEINGLAERSPGYVWRLQDESGDATAWRPFEPDVIINLTVWRSVESLREFVYRTAHLEPMRRRRDWFVPLDQAHLVLWWIPAGVLPSLTEASERLDLLRRNGPSPQAFTLREAYPAPGLLTA</sequence>
<dbReference type="Proteomes" id="UP001589894">
    <property type="component" value="Unassembled WGS sequence"/>
</dbReference>
<comment type="caution">
    <text evidence="2">The sequence shown here is derived from an EMBL/GenBank/DDBJ whole genome shotgun (WGS) entry which is preliminary data.</text>
</comment>
<protein>
    <submittedName>
        <fullName evidence="2">DUF3291 domain-containing protein</fullName>
    </submittedName>
</protein>
<dbReference type="Pfam" id="PF11695">
    <property type="entry name" value="DUF3291"/>
    <property type="match status" value="1"/>
</dbReference>
<organism evidence="2 3">
    <name type="scientific">Plantactinospora siamensis</name>
    <dbReference type="NCBI Taxonomy" id="555372"/>
    <lineage>
        <taxon>Bacteria</taxon>
        <taxon>Bacillati</taxon>
        <taxon>Actinomycetota</taxon>
        <taxon>Actinomycetes</taxon>
        <taxon>Micromonosporales</taxon>
        <taxon>Micromonosporaceae</taxon>
        <taxon>Plantactinospora</taxon>
    </lineage>
</organism>
<dbReference type="SUPFAM" id="SSF54909">
    <property type="entry name" value="Dimeric alpha+beta barrel"/>
    <property type="match status" value="1"/>
</dbReference>
<dbReference type="InterPro" id="IPR011008">
    <property type="entry name" value="Dimeric_a/b-barrel"/>
</dbReference>
<proteinExistence type="predicted"/>
<dbReference type="EMBL" id="JBHLUE010000026">
    <property type="protein sequence ID" value="MFC0567811.1"/>
    <property type="molecule type" value="Genomic_DNA"/>
</dbReference>
<name>A0ABV6P458_9ACTN</name>
<dbReference type="InterPro" id="IPR021708">
    <property type="entry name" value="DUF3291"/>
</dbReference>
<reference evidence="2 3" key="1">
    <citation type="submission" date="2024-09" db="EMBL/GenBank/DDBJ databases">
        <authorList>
            <person name="Sun Q."/>
            <person name="Mori K."/>
        </authorList>
    </citation>
    <scope>NUCLEOTIDE SEQUENCE [LARGE SCALE GENOMIC DNA]</scope>
    <source>
        <strain evidence="2 3">TBRC 2205</strain>
    </source>
</reference>
<accession>A0ABV6P458</accession>
<feature type="domain" description="DUF3291" evidence="1">
    <location>
        <begin position="6"/>
        <end position="142"/>
    </location>
</feature>